<evidence type="ECO:0000256" key="1">
    <source>
        <dbReference type="ARBA" id="ARBA00004613"/>
    </source>
</evidence>
<dbReference type="SUPFAM" id="SSF51120">
    <property type="entry name" value="beta-Roll"/>
    <property type="match status" value="2"/>
</dbReference>
<dbReference type="InterPro" id="IPR011049">
    <property type="entry name" value="Serralysin-like_metalloprot_C"/>
</dbReference>
<dbReference type="InterPro" id="IPR036844">
    <property type="entry name" value="Hint_dom_sf"/>
</dbReference>
<dbReference type="Pfam" id="PF13403">
    <property type="entry name" value="Hint_2"/>
    <property type="match status" value="1"/>
</dbReference>
<proteinExistence type="predicted"/>
<evidence type="ECO:0000313" key="5">
    <source>
        <dbReference type="Proteomes" id="UP000193926"/>
    </source>
</evidence>
<dbReference type="InterPro" id="IPR028992">
    <property type="entry name" value="Hedgehog/Intein_dom"/>
</dbReference>
<gene>
    <name evidence="4" type="ORF">MGEO_20400</name>
</gene>
<dbReference type="InterPro" id="IPR001343">
    <property type="entry name" value="Hemolysn_Ca-bd"/>
</dbReference>
<evidence type="ECO:0000313" key="4">
    <source>
        <dbReference type="EMBL" id="OSQ42661.1"/>
    </source>
</evidence>
<dbReference type="GO" id="GO:0005576">
    <property type="term" value="C:extracellular region"/>
    <property type="evidence" value="ECO:0007669"/>
    <property type="project" value="UniProtKB-SubCell"/>
</dbReference>
<evidence type="ECO:0000259" key="3">
    <source>
        <dbReference type="Pfam" id="PF13403"/>
    </source>
</evidence>
<evidence type="ECO:0000256" key="2">
    <source>
        <dbReference type="ARBA" id="ARBA00022525"/>
    </source>
</evidence>
<protein>
    <recommendedName>
        <fullName evidence="3">Hedgehog/Intein (Hint) domain-containing protein</fullName>
    </recommendedName>
</protein>
<feature type="domain" description="Hedgehog/Intein (Hint)" evidence="3">
    <location>
        <begin position="740"/>
        <end position="878"/>
    </location>
</feature>
<dbReference type="Pfam" id="PF00353">
    <property type="entry name" value="HemolysinCabind"/>
    <property type="match status" value="3"/>
</dbReference>
<dbReference type="PRINTS" id="PR00313">
    <property type="entry name" value="CABNDNGRPT"/>
</dbReference>
<dbReference type="GO" id="GO:0005509">
    <property type="term" value="F:calcium ion binding"/>
    <property type="evidence" value="ECO:0007669"/>
    <property type="project" value="InterPro"/>
</dbReference>
<dbReference type="InterPro" id="IPR018511">
    <property type="entry name" value="Hemolysin-typ_Ca-bd_CS"/>
</dbReference>
<name>A0A1X4N8Q5_9RHOB</name>
<organism evidence="4 5">
    <name type="scientific">Marivita geojedonensis</name>
    <dbReference type="NCBI Taxonomy" id="1123756"/>
    <lineage>
        <taxon>Bacteria</taxon>
        <taxon>Pseudomonadati</taxon>
        <taxon>Pseudomonadota</taxon>
        <taxon>Alphaproteobacteria</taxon>
        <taxon>Rhodobacterales</taxon>
        <taxon>Roseobacteraceae</taxon>
        <taxon>Marivita</taxon>
    </lineage>
</organism>
<comment type="subcellular location">
    <subcellularLocation>
        <location evidence="1">Secreted</location>
    </subcellularLocation>
</comment>
<reference evidence="4 5" key="1">
    <citation type="submission" date="2014-03" db="EMBL/GenBank/DDBJ databases">
        <title>The draft genome sequence of Marivita geojedonensis KCTC 23882.</title>
        <authorList>
            <person name="Lai Q."/>
            <person name="Shao Z."/>
        </authorList>
    </citation>
    <scope>NUCLEOTIDE SEQUENCE [LARGE SCALE GENOMIC DNA]</scope>
    <source>
        <strain evidence="4 5">DPG-138</strain>
    </source>
</reference>
<keyword evidence="5" id="KW-1185">Reference proteome</keyword>
<dbReference type="OrthoDB" id="6305173at2"/>
<dbReference type="InterPro" id="IPR050557">
    <property type="entry name" value="RTX_toxin/Mannuronan_C5-epim"/>
</dbReference>
<keyword evidence="2" id="KW-0964">Secreted</keyword>
<dbReference type="AlphaFoldDB" id="A0A1X4N8Q5"/>
<dbReference type="EMBL" id="JFKC01000044">
    <property type="protein sequence ID" value="OSQ42661.1"/>
    <property type="molecule type" value="Genomic_DNA"/>
</dbReference>
<dbReference type="PANTHER" id="PTHR38340">
    <property type="entry name" value="S-LAYER PROTEIN"/>
    <property type="match status" value="1"/>
</dbReference>
<sequence>MAIPPPPDPGAEVSIYTLTDAIVPANGAVVVQVDGFANKANANDVTIVNSSTDPITALTIEKFGDNDNQQDVIRVDLSEYSDNFTLVLKNTGDNVQDQLFLEGLQTFTDNGDGTYTATYYGADAELYTLTVQPEAAAVTPYYAPDGLITGAEGAKAMGPGYTDLQGDVIDGADGDNDSIIGGGGRDTIVAGAGNDTIYGDYSEIAGWQVSNLPANAYTGTPPGPAGSAEVLAFSITDANLDNNGKVTLKVDAITPNKELAQDFTITDDALTEGLTHLAIEKGGGNDGSADIYRIDLATFDDDFLVTIIDEDAADRLVFENVHSISVNPDGTYLLAYVGADSAEHQVTVDNDLAQVDFFLSPDSPYFYEDNIDAGTGDDVVDGGFGNDTILGGDGADTLGGGDGSDVIDGGAGDDVIEGDRTGPAQSLADTLQYSYAQDATGGQAAHFGDQGTGLPDDPLNFVDGDLTTESRFHDGDIIEYSFGQEVPGGTKLTLIEGDPGAEDGWVDVYVSFGSTDVNGDTLSGSGGGVGYENAVTNGQSVLIYSGPSDATVDLEIPINATHIQFVGVVNHGGWAEIEFTELMTPLDAGDDSITGGDGNDVINAMAGNDTVDGGTGNDTLTGGTGDDLLTGGDGDDVFVIAPDQGLDVIADFNAGSSGTISDGDGTNNDFVNLSAYYENIFELYSDQADDGILNQSNTTDSKGQLVDYSDNTQFGSGSGLVIQGATATRDTYSVENTGVVCFTLGTRILTAQGERSVETLRPGDYVVTRDNGLQPIVWIGRRDLSTRELEENPKVRPVLISPKLTGCDDPLIVSPQHGLLFAVEGNEHLVRAIHLAKLEGGSARVMNGCRSVSYFHIMFENHQIIFSNGFPSESFFPGRFAMQALDQDVRTELLSLFPGLEEFEAEHSYGSTARAFTRFKDLPEHLKALKRCDAPSSVSAANRMRKPSVRQFKARREGNSNAISKTRIGADAQAYYA</sequence>
<dbReference type="STRING" id="1123756.MGEO_20400"/>
<accession>A0A1X4N8Q5</accession>
<dbReference type="PANTHER" id="PTHR38340:SF1">
    <property type="entry name" value="S-LAYER PROTEIN"/>
    <property type="match status" value="1"/>
</dbReference>
<dbReference type="Gene3D" id="2.150.10.10">
    <property type="entry name" value="Serralysin-like metalloprotease, C-terminal"/>
    <property type="match status" value="2"/>
</dbReference>
<dbReference type="Proteomes" id="UP000193926">
    <property type="component" value="Unassembled WGS sequence"/>
</dbReference>
<dbReference type="PROSITE" id="PS00330">
    <property type="entry name" value="HEMOLYSIN_CALCIUM"/>
    <property type="match status" value="3"/>
</dbReference>
<dbReference type="SUPFAM" id="SSF51294">
    <property type="entry name" value="Hedgehog/intein (Hint) domain"/>
    <property type="match status" value="1"/>
</dbReference>
<dbReference type="RefSeq" id="WP_085641605.1">
    <property type="nucleotide sequence ID" value="NZ_JFKC01000044.1"/>
</dbReference>
<comment type="caution">
    <text evidence="4">The sequence shown here is derived from an EMBL/GenBank/DDBJ whole genome shotgun (WGS) entry which is preliminary data.</text>
</comment>